<keyword evidence="1" id="KW-1133">Transmembrane helix</keyword>
<proteinExistence type="predicted"/>
<evidence type="ECO:0000259" key="2">
    <source>
        <dbReference type="Pfam" id="PF16555"/>
    </source>
</evidence>
<accession>A0ABV0EL40</accession>
<evidence type="ECO:0000313" key="3">
    <source>
        <dbReference type="EMBL" id="MEO1769349.1"/>
    </source>
</evidence>
<gene>
    <name evidence="3" type="ORF">JZO67_001300</name>
</gene>
<comment type="caution">
    <text evidence="3">The sequence shown here is derived from an EMBL/GenBank/DDBJ whole genome shotgun (WGS) entry which is preliminary data.</text>
</comment>
<dbReference type="InterPro" id="IPR013783">
    <property type="entry name" value="Ig-like_fold"/>
</dbReference>
<organism evidence="3 4">
    <name type="scientific">Candidatus Enterococcus ferrettii</name>
    <dbReference type="NCBI Taxonomy" id="2815324"/>
    <lineage>
        <taxon>Bacteria</taxon>
        <taxon>Bacillati</taxon>
        <taxon>Bacillota</taxon>
        <taxon>Bacilli</taxon>
        <taxon>Lactobacillales</taxon>
        <taxon>Enterococcaceae</taxon>
        <taxon>Enterococcus</taxon>
    </lineage>
</organism>
<feature type="domain" description="Gram-positive pilin subunit D1 N-terminal" evidence="2">
    <location>
        <begin position="35"/>
        <end position="158"/>
    </location>
</feature>
<name>A0ABV0EL40_9ENTE</name>
<dbReference type="EMBL" id="JAFREL020000001">
    <property type="protein sequence ID" value="MEO1769349.1"/>
    <property type="molecule type" value="Genomic_DNA"/>
</dbReference>
<sequence>MIKKILFGLLMILLLPISFLTFSSDKVQAEETDLSITIVKYKITDSKQIETFPVNGTKAEVGSDGLTPLAGISYVITRVSPVQETTDFQPVEGADAFSTTITTDGNGLAKVSHLAQGTYRVEEQSNSLLSKVMEPVILELPLPQRSGPALNEVYLYPKSSVIDTKVPSTGTKTGGGNTASGRLPQTSGNIGTYLSLIMILGFLMIMGMLGLWTLRKKIITNSNNRSNRIGYS</sequence>
<dbReference type="Gene3D" id="2.60.40.10">
    <property type="entry name" value="Immunoglobulins"/>
    <property type="match status" value="1"/>
</dbReference>
<dbReference type="Proteomes" id="UP000664357">
    <property type="component" value="Unassembled WGS sequence"/>
</dbReference>
<reference evidence="3 4" key="1">
    <citation type="submission" date="2021-03" db="EMBL/GenBank/DDBJ databases">
        <authorList>
            <person name="Gilmore M.S."/>
            <person name="Schwartzman J."/>
            <person name="Van Tyne D."/>
            <person name="Martin M."/>
            <person name="Earl A.M."/>
            <person name="Manson A.L."/>
            <person name="Straub T."/>
            <person name="Salamzade R."/>
            <person name="Saavedra J."/>
            <person name="Lebreton F."/>
            <person name="Prichula J."/>
            <person name="Schaufler K."/>
            <person name="Gaca A."/>
            <person name="Sgardioli B."/>
            <person name="Wagenaar J."/>
            <person name="Strong T."/>
        </authorList>
    </citation>
    <scope>NUCLEOTIDE SEQUENCE [LARGE SCALE GENOMIC DNA]</scope>
    <source>
        <strain evidence="3 4">665A</strain>
    </source>
</reference>
<keyword evidence="4" id="KW-1185">Reference proteome</keyword>
<evidence type="ECO:0000256" key="1">
    <source>
        <dbReference type="SAM" id="Phobius"/>
    </source>
</evidence>
<dbReference type="RefSeq" id="WP_347298795.1">
    <property type="nucleotide sequence ID" value="NZ_JAFREL020000001.1"/>
</dbReference>
<dbReference type="Pfam" id="PF16555">
    <property type="entry name" value="GramPos_pilinD1"/>
    <property type="match status" value="1"/>
</dbReference>
<keyword evidence="1" id="KW-0812">Transmembrane</keyword>
<feature type="transmembrane region" description="Helical" evidence="1">
    <location>
        <begin position="193"/>
        <end position="214"/>
    </location>
</feature>
<dbReference type="InterPro" id="IPR032364">
    <property type="entry name" value="GramPos_pilinD1_N"/>
</dbReference>
<protein>
    <recommendedName>
        <fullName evidence="2">Gram-positive pilin subunit D1 N-terminal domain-containing protein</fullName>
    </recommendedName>
</protein>
<reference evidence="3 4" key="2">
    <citation type="submission" date="2024-02" db="EMBL/GenBank/DDBJ databases">
        <title>The Genome Sequence of Enterococcus sp. DIV0159.</title>
        <authorList>
            <person name="Earl A."/>
            <person name="Manson A."/>
            <person name="Gilmore M."/>
            <person name="Sanders J."/>
            <person name="Shea T."/>
            <person name="Howe W."/>
            <person name="Livny J."/>
            <person name="Cuomo C."/>
            <person name="Neafsey D."/>
            <person name="Birren B."/>
        </authorList>
    </citation>
    <scope>NUCLEOTIDE SEQUENCE [LARGE SCALE GENOMIC DNA]</scope>
    <source>
        <strain evidence="3 4">665A</strain>
    </source>
</reference>
<keyword evidence="1" id="KW-0472">Membrane</keyword>
<evidence type="ECO:0000313" key="4">
    <source>
        <dbReference type="Proteomes" id="UP000664357"/>
    </source>
</evidence>